<dbReference type="Proteomes" id="UP000030765">
    <property type="component" value="Unassembled WGS sequence"/>
</dbReference>
<dbReference type="PANTHER" id="PTHR22166:SF12">
    <property type="entry name" value="ENDOPLASMIC RETICULUM JUNCTION FORMATION PROTEIN LUNAPARK"/>
    <property type="match status" value="1"/>
</dbReference>
<dbReference type="OrthoDB" id="3169036at2759"/>
<dbReference type="VEuPathDB" id="VectorBase:ASIC013631"/>
<dbReference type="InterPro" id="IPR040115">
    <property type="entry name" value="Lnp"/>
</dbReference>
<reference evidence="2 4" key="1">
    <citation type="journal article" date="2014" name="BMC Genomics">
        <title>Genome sequence of Anopheles sinensis provides insight into genetics basis of mosquito competence for malaria parasites.</title>
        <authorList>
            <person name="Zhou D."/>
            <person name="Zhang D."/>
            <person name="Ding G."/>
            <person name="Shi L."/>
            <person name="Hou Q."/>
            <person name="Ye Y."/>
            <person name="Xu Y."/>
            <person name="Zhou H."/>
            <person name="Xiong C."/>
            <person name="Li S."/>
            <person name="Yu J."/>
            <person name="Hong S."/>
            <person name="Yu X."/>
            <person name="Zou P."/>
            <person name="Chen C."/>
            <person name="Chang X."/>
            <person name="Wang W."/>
            <person name="Lv Y."/>
            <person name="Sun Y."/>
            <person name="Ma L."/>
            <person name="Shen B."/>
            <person name="Zhu C."/>
        </authorList>
    </citation>
    <scope>NUCLEOTIDE SEQUENCE [LARGE SCALE GENOMIC DNA]</scope>
</reference>
<dbReference type="VEuPathDB" id="VectorBase:ASIS001619"/>
<protein>
    <submittedName>
        <fullName evidence="2">AGAP007983-PA-like protein</fullName>
    </submittedName>
</protein>
<dbReference type="STRING" id="74873.A0A084W5Z4"/>
<feature type="region of interest" description="Disordered" evidence="1">
    <location>
        <begin position="207"/>
        <end position="318"/>
    </location>
</feature>
<feature type="compositionally biased region" description="Low complexity" evidence="1">
    <location>
        <begin position="229"/>
        <end position="243"/>
    </location>
</feature>
<dbReference type="EnsemblMetazoa" id="ASIC013631-RA">
    <property type="protein sequence ID" value="ASIC013631-PA"/>
    <property type="gene ID" value="ASIC013631"/>
</dbReference>
<dbReference type="EMBL" id="ATLV01020706">
    <property type="status" value="NOT_ANNOTATED_CDS"/>
    <property type="molecule type" value="Genomic_DNA"/>
</dbReference>
<dbReference type="GO" id="GO:0071786">
    <property type="term" value="P:endoplasmic reticulum tubular network organization"/>
    <property type="evidence" value="ECO:0007669"/>
    <property type="project" value="InterPro"/>
</dbReference>
<dbReference type="AlphaFoldDB" id="A0A084W5Z4"/>
<organism evidence="2">
    <name type="scientific">Anopheles sinensis</name>
    <name type="common">Mosquito</name>
    <dbReference type="NCBI Taxonomy" id="74873"/>
    <lineage>
        <taxon>Eukaryota</taxon>
        <taxon>Metazoa</taxon>
        <taxon>Ecdysozoa</taxon>
        <taxon>Arthropoda</taxon>
        <taxon>Hexapoda</taxon>
        <taxon>Insecta</taxon>
        <taxon>Pterygota</taxon>
        <taxon>Neoptera</taxon>
        <taxon>Endopterygota</taxon>
        <taxon>Diptera</taxon>
        <taxon>Nematocera</taxon>
        <taxon>Culicoidea</taxon>
        <taxon>Culicidae</taxon>
        <taxon>Anophelinae</taxon>
        <taxon>Anopheles</taxon>
    </lineage>
</organism>
<dbReference type="EMBL" id="KE525305">
    <property type="protein sequence ID" value="KFB45638.1"/>
    <property type="molecule type" value="Genomic_DNA"/>
</dbReference>
<feature type="compositionally biased region" description="Acidic residues" evidence="1">
    <location>
        <begin position="247"/>
        <end position="257"/>
    </location>
</feature>
<proteinExistence type="predicted"/>
<name>A0A084W5Z4_ANOSI</name>
<gene>
    <name evidence="2" type="ORF">ZHAS_00013631</name>
</gene>
<dbReference type="GO" id="GO:0071782">
    <property type="term" value="C:endoplasmic reticulum tubular network"/>
    <property type="evidence" value="ECO:0007669"/>
    <property type="project" value="TreeGrafter"/>
</dbReference>
<evidence type="ECO:0000313" key="2">
    <source>
        <dbReference type="EMBL" id="KFB45638.1"/>
    </source>
</evidence>
<accession>A0A084W5Z4</accession>
<dbReference type="PANTHER" id="PTHR22166">
    <property type="entry name" value="ENDOPLASMIC RETICULUM JUNCTION FORMATION PROTEIN LUNAPARK"/>
    <property type="match status" value="1"/>
</dbReference>
<keyword evidence="4" id="KW-1185">Reference proteome</keyword>
<evidence type="ECO:0000313" key="4">
    <source>
        <dbReference type="Proteomes" id="UP000030765"/>
    </source>
</evidence>
<reference evidence="3" key="2">
    <citation type="submission" date="2020-05" db="UniProtKB">
        <authorList>
            <consortium name="EnsemblMetazoa"/>
        </authorList>
    </citation>
    <scope>IDENTIFICATION</scope>
</reference>
<sequence length="318" mass="34993">MPNNRKVLRNSNKLKDLRTEKKKILEKVMEKETYKVAVEILDKFGDKSHRLQTQAINASLTPLRAPINSPKPIPTGMPRMPVPSIPQSRLSPPSVAVRAPTPVTPQMRPNRPMPVTPQTAPGLIMRHQQQHQMMQSGGQTAYRRTPFPIINHNQKGVFGENGGLSGMALKEEYEYTAFRCAFCGTFNAAKKQRPMAPRLPFEQAQFDRLSQKPESSTASEVEGDDGERSSASSESGEPRSPGVGEEGPVESELEVPQDEARMQQNNSTGESGEGGSETVEKSPSNDESEERTDTKTPTDPAVSDVPSWPETVGSKKMD</sequence>
<evidence type="ECO:0000256" key="1">
    <source>
        <dbReference type="SAM" id="MobiDB-lite"/>
    </source>
</evidence>
<evidence type="ECO:0000313" key="3">
    <source>
        <dbReference type="EnsemblMetazoa" id="ASIC013631-PA"/>
    </source>
</evidence>